<reference evidence="2" key="1">
    <citation type="submission" date="2023-03" db="UniProtKB">
        <authorList>
            <consortium name="EnsemblPlants"/>
        </authorList>
    </citation>
    <scope>IDENTIFICATION</scope>
</reference>
<dbReference type="Gramene" id="MELO3C001963.2.1">
    <property type="protein sequence ID" value="MELO3C001963.2.1"/>
    <property type="gene ID" value="MELO3C001963.2"/>
</dbReference>
<proteinExistence type="predicted"/>
<dbReference type="AlphaFoldDB" id="A0A9I9CDH8"/>
<evidence type="ECO:0000256" key="1">
    <source>
        <dbReference type="SAM" id="MobiDB-lite"/>
    </source>
</evidence>
<protein>
    <submittedName>
        <fullName evidence="2">Uncharacterized protein</fullName>
    </submittedName>
</protein>
<feature type="compositionally biased region" description="Basic and acidic residues" evidence="1">
    <location>
        <begin position="1"/>
        <end position="11"/>
    </location>
</feature>
<name>A0A9I9CDH8_CUCME</name>
<evidence type="ECO:0000313" key="2">
    <source>
        <dbReference type="EnsemblPlants" id="MELO3C001963.2.1"/>
    </source>
</evidence>
<accession>A0A9I9CDH8</accession>
<sequence length="63" mass="7159">MDVLKPKEHGGEGLGPMGLRHRGIQRIPGLGSMLDNNNWRSNFPPNKHHSHVNEFARLDDYTI</sequence>
<dbReference type="EnsemblPlants" id="MELO3C001963.2.1">
    <property type="protein sequence ID" value="MELO3C001963.2.1"/>
    <property type="gene ID" value="MELO3C001963.2"/>
</dbReference>
<feature type="region of interest" description="Disordered" evidence="1">
    <location>
        <begin position="1"/>
        <end position="22"/>
    </location>
</feature>
<organism evidence="2">
    <name type="scientific">Cucumis melo</name>
    <name type="common">Muskmelon</name>
    <dbReference type="NCBI Taxonomy" id="3656"/>
    <lineage>
        <taxon>Eukaryota</taxon>
        <taxon>Viridiplantae</taxon>
        <taxon>Streptophyta</taxon>
        <taxon>Embryophyta</taxon>
        <taxon>Tracheophyta</taxon>
        <taxon>Spermatophyta</taxon>
        <taxon>Magnoliopsida</taxon>
        <taxon>eudicotyledons</taxon>
        <taxon>Gunneridae</taxon>
        <taxon>Pentapetalae</taxon>
        <taxon>rosids</taxon>
        <taxon>fabids</taxon>
        <taxon>Cucurbitales</taxon>
        <taxon>Cucurbitaceae</taxon>
        <taxon>Benincaseae</taxon>
        <taxon>Cucumis</taxon>
    </lineage>
</organism>